<evidence type="ECO:0000313" key="3">
    <source>
        <dbReference type="Proteomes" id="UP000515312"/>
    </source>
</evidence>
<sequence>MRRLLAISLLMVFSFSLISPLLASDAVNASLPACCRRAGKHHCAMDADTQQGKSISIIAEKCPYAPAAQVVFHLSIFAPPADAAVFAGLTQHPAIHAQTAARYRISFDRSRQKRGPPSLILL</sequence>
<evidence type="ECO:0000256" key="1">
    <source>
        <dbReference type="SAM" id="SignalP"/>
    </source>
</evidence>
<dbReference type="RefSeq" id="WP_186741915.1">
    <property type="nucleotide sequence ID" value="NZ_CP060394.1"/>
</dbReference>
<keyword evidence="3" id="KW-1185">Reference proteome</keyword>
<dbReference type="EMBL" id="CP060394">
    <property type="protein sequence ID" value="QNI31349.1"/>
    <property type="molecule type" value="Genomic_DNA"/>
</dbReference>
<feature type="signal peptide" evidence="1">
    <location>
        <begin position="1"/>
        <end position="23"/>
    </location>
</feature>
<organism evidence="2 3">
    <name type="scientific">Alloacidobacterium dinghuense</name>
    <dbReference type="NCBI Taxonomy" id="2763107"/>
    <lineage>
        <taxon>Bacteria</taxon>
        <taxon>Pseudomonadati</taxon>
        <taxon>Acidobacteriota</taxon>
        <taxon>Terriglobia</taxon>
        <taxon>Terriglobales</taxon>
        <taxon>Acidobacteriaceae</taxon>
        <taxon>Alloacidobacterium</taxon>
    </lineage>
</organism>
<accession>A0A7G8BFM9</accession>
<gene>
    <name evidence="2" type="ORF">H7849_20030</name>
</gene>
<dbReference type="KEGG" id="adin:H7849_20030"/>
<protein>
    <submittedName>
        <fullName evidence="2">Uncharacterized protein</fullName>
    </submittedName>
</protein>
<dbReference type="AlphaFoldDB" id="A0A7G8BFM9"/>
<name>A0A7G8BFM9_9BACT</name>
<keyword evidence="1" id="KW-0732">Signal</keyword>
<reference evidence="2 3" key="1">
    <citation type="submission" date="2020-08" db="EMBL/GenBank/DDBJ databases">
        <title>Edaphobacter telluris sp. nov. and Acidobacterium dinghuensis sp. nov., two acidobacteria isolated from forest soil.</title>
        <authorList>
            <person name="Fu J."/>
            <person name="Qiu L."/>
        </authorList>
    </citation>
    <scope>NUCLEOTIDE SEQUENCE [LARGE SCALE GENOMIC DNA]</scope>
    <source>
        <strain evidence="2">4Y35</strain>
    </source>
</reference>
<proteinExistence type="predicted"/>
<dbReference type="Proteomes" id="UP000515312">
    <property type="component" value="Chromosome"/>
</dbReference>
<evidence type="ECO:0000313" key="2">
    <source>
        <dbReference type="EMBL" id="QNI31349.1"/>
    </source>
</evidence>
<feature type="chain" id="PRO_5028913389" evidence="1">
    <location>
        <begin position="24"/>
        <end position="122"/>
    </location>
</feature>